<dbReference type="GO" id="GO:0000172">
    <property type="term" value="C:ribonuclease MRP complex"/>
    <property type="evidence" value="ECO:0007669"/>
    <property type="project" value="TreeGrafter"/>
</dbReference>
<dbReference type="GO" id="GO:0004526">
    <property type="term" value="F:ribonuclease P activity"/>
    <property type="evidence" value="ECO:0007669"/>
    <property type="project" value="TreeGrafter"/>
</dbReference>
<sequence>MNTPDPEPARIKLTSGTFAQGSSESKLRDLWNSYPYTQQIDVVFPSSEHSEDALQRLETRYWSCKCNLNDFVEYARPDATHDYLERGILALGTSGPQGTDVWTLDTRGVLTLAVERITYTRLGLVGQPLPWKACDDIFIITISLSQQNEAPSKVSGSKWHRYGEKVKTALQAWDAWRGPWSILYTFREPNLPLTTVTDSLVHIVQPTMHKYQNVHVPVPSFQPHPGSSNPEELQDWQDVMQGLLEWVGLACLGSQRLQVNDSPDPYLAVYAAPPPSHAGETAHLRWRGLLHPLFVQDIIRAFTMPTNVPTPGFVAIAAHGIPTSPVGYLSTSGTAPLRALKPDMEDTRSLMVFGDGTRPQGYVFAESIGRWDTRWG</sequence>
<dbReference type="GO" id="GO:0030681">
    <property type="term" value="C:multimeric ribonuclease P complex"/>
    <property type="evidence" value="ECO:0007669"/>
    <property type="project" value="TreeGrafter"/>
</dbReference>
<dbReference type="HOGENOM" id="CLU_055493_0_0_1"/>
<protein>
    <submittedName>
        <fullName evidence="1">Uncharacterized protein</fullName>
    </submittedName>
</protein>
<accession>M2R3Z3</accession>
<gene>
    <name evidence="1" type="ORF">CERSUDRAFT_152346</name>
</gene>
<organism evidence="1 2">
    <name type="scientific">Ceriporiopsis subvermispora (strain B)</name>
    <name type="common">White-rot fungus</name>
    <name type="synonym">Gelatoporia subvermispora</name>
    <dbReference type="NCBI Taxonomy" id="914234"/>
    <lineage>
        <taxon>Eukaryota</taxon>
        <taxon>Fungi</taxon>
        <taxon>Dikarya</taxon>
        <taxon>Basidiomycota</taxon>
        <taxon>Agaricomycotina</taxon>
        <taxon>Agaricomycetes</taxon>
        <taxon>Polyporales</taxon>
        <taxon>Gelatoporiaceae</taxon>
        <taxon>Gelatoporia</taxon>
    </lineage>
</organism>
<evidence type="ECO:0000313" key="1">
    <source>
        <dbReference type="EMBL" id="EMD39265.1"/>
    </source>
</evidence>
<dbReference type="Proteomes" id="UP000016930">
    <property type="component" value="Unassembled WGS sequence"/>
</dbReference>
<dbReference type="PANTHER" id="PTHR15396:SF1">
    <property type="entry name" value="RIBONUCLEASE P PROTEIN SUBUNIT P40"/>
    <property type="match status" value="1"/>
</dbReference>
<dbReference type="EMBL" id="KB445794">
    <property type="protein sequence ID" value="EMD39265.1"/>
    <property type="molecule type" value="Genomic_DNA"/>
</dbReference>
<dbReference type="Pfam" id="PF08584">
    <property type="entry name" value="Ribonuc_P_40"/>
    <property type="match status" value="1"/>
</dbReference>
<keyword evidence="2" id="KW-1185">Reference proteome</keyword>
<dbReference type="PANTHER" id="PTHR15396">
    <property type="entry name" value="RIBONUCLEASE P PROTEIN SUBUNIT P40"/>
    <property type="match status" value="1"/>
</dbReference>
<dbReference type="GO" id="GO:0000171">
    <property type="term" value="F:ribonuclease MRP activity"/>
    <property type="evidence" value="ECO:0007669"/>
    <property type="project" value="TreeGrafter"/>
</dbReference>
<dbReference type="GO" id="GO:0001682">
    <property type="term" value="P:tRNA 5'-leader removal"/>
    <property type="evidence" value="ECO:0007669"/>
    <property type="project" value="InterPro"/>
</dbReference>
<evidence type="ECO:0000313" key="2">
    <source>
        <dbReference type="Proteomes" id="UP000016930"/>
    </source>
</evidence>
<dbReference type="GO" id="GO:0000447">
    <property type="term" value="P:endonucleolytic cleavage in ITS1 to separate SSU-rRNA from 5.8S rRNA and LSU-rRNA from tricistronic rRNA transcript (SSU-rRNA, 5.8S rRNA, LSU-rRNA)"/>
    <property type="evidence" value="ECO:0007669"/>
    <property type="project" value="TreeGrafter"/>
</dbReference>
<proteinExistence type="predicted"/>
<reference evidence="1 2" key="1">
    <citation type="journal article" date="2012" name="Proc. Natl. Acad. Sci. U.S.A.">
        <title>Comparative genomics of Ceriporiopsis subvermispora and Phanerochaete chrysosporium provide insight into selective ligninolysis.</title>
        <authorList>
            <person name="Fernandez-Fueyo E."/>
            <person name="Ruiz-Duenas F.J."/>
            <person name="Ferreira P."/>
            <person name="Floudas D."/>
            <person name="Hibbett D.S."/>
            <person name="Canessa P."/>
            <person name="Larrondo L.F."/>
            <person name="James T.Y."/>
            <person name="Seelenfreund D."/>
            <person name="Lobos S."/>
            <person name="Polanco R."/>
            <person name="Tello M."/>
            <person name="Honda Y."/>
            <person name="Watanabe T."/>
            <person name="Watanabe T."/>
            <person name="Ryu J.S."/>
            <person name="Kubicek C.P."/>
            <person name="Schmoll M."/>
            <person name="Gaskell J."/>
            <person name="Hammel K.E."/>
            <person name="St John F.J."/>
            <person name="Vanden Wymelenberg A."/>
            <person name="Sabat G."/>
            <person name="Splinter BonDurant S."/>
            <person name="Syed K."/>
            <person name="Yadav J.S."/>
            <person name="Doddapaneni H."/>
            <person name="Subramanian V."/>
            <person name="Lavin J.L."/>
            <person name="Oguiza J.A."/>
            <person name="Perez G."/>
            <person name="Pisabarro A.G."/>
            <person name="Ramirez L."/>
            <person name="Santoyo F."/>
            <person name="Master E."/>
            <person name="Coutinho P.M."/>
            <person name="Henrissat B."/>
            <person name="Lombard V."/>
            <person name="Magnuson J.K."/>
            <person name="Kuees U."/>
            <person name="Hori C."/>
            <person name="Igarashi K."/>
            <person name="Samejima M."/>
            <person name="Held B.W."/>
            <person name="Barry K.W."/>
            <person name="LaButti K.M."/>
            <person name="Lapidus A."/>
            <person name="Lindquist E.A."/>
            <person name="Lucas S.M."/>
            <person name="Riley R."/>
            <person name="Salamov A.A."/>
            <person name="Hoffmeister D."/>
            <person name="Schwenk D."/>
            <person name="Hadar Y."/>
            <person name="Yarden O."/>
            <person name="de Vries R.P."/>
            <person name="Wiebenga A."/>
            <person name="Stenlid J."/>
            <person name="Eastwood D."/>
            <person name="Grigoriev I.V."/>
            <person name="Berka R.M."/>
            <person name="Blanchette R.A."/>
            <person name="Kersten P."/>
            <person name="Martinez A.T."/>
            <person name="Vicuna R."/>
            <person name="Cullen D."/>
        </authorList>
    </citation>
    <scope>NUCLEOTIDE SEQUENCE [LARGE SCALE GENOMIC DNA]</scope>
    <source>
        <strain evidence="1 2">B</strain>
    </source>
</reference>
<dbReference type="STRING" id="914234.M2R3Z3"/>
<name>M2R3Z3_CERS8</name>
<dbReference type="OrthoDB" id="63112at2759"/>
<dbReference type="AlphaFoldDB" id="M2R3Z3"/>
<dbReference type="InterPro" id="IPR013893">
    <property type="entry name" value="RNase_P_Rpp40"/>
</dbReference>